<feature type="non-terminal residue" evidence="1">
    <location>
        <position position="121"/>
    </location>
</feature>
<dbReference type="InterPro" id="IPR029063">
    <property type="entry name" value="SAM-dependent_MTases_sf"/>
</dbReference>
<dbReference type="AlphaFoldDB" id="X0UHY9"/>
<proteinExistence type="predicted"/>
<protein>
    <submittedName>
        <fullName evidence="1">Uncharacterized protein</fullName>
    </submittedName>
</protein>
<dbReference type="SUPFAM" id="SSF53335">
    <property type="entry name" value="S-adenosyl-L-methionine-dependent methyltransferases"/>
    <property type="match status" value="1"/>
</dbReference>
<name>X0UHY9_9ZZZZ</name>
<accession>X0UHY9</accession>
<dbReference type="Gene3D" id="3.40.50.150">
    <property type="entry name" value="Vaccinia Virus protein VP39"/>
    <property type="match status" value="1"/>
</dbReference>
<reference evidence="1" key="1">
    <citation type="journal article" date="2014" name="Front. Microbiol.">
        <title>High frequency of phylogenetically diverse reductive dehalogenase-homologous genes in deep subseafloor sedimentary metagenomes.</title>
        <authorList>
            <person name="Kawai M."/>
            <person name="Futagami T."/>
            <person name="Toyoda A."/>
            <person name="Takaki Y."/>
            <person name="Nishi S."/>
            <person name="Hori S."/>
            <person name="Arai W."/>
            <person name="Tsubouchi T."/>
            <person name="Morono Y."/>
            <person name="Uchiyama I."/>
            <person name="Ito T."/>
            <person name="Fujiyama A."/>
            <person name="Inagaki F."/>
            <person name="Takami H."/>
        </authorList>
    </citation>
    <scope>NUCLEOTIDE SEQUENCE</scope>
    <source>
        <strain evidence="1">Expedition CK06-06</strain>
    </source>
</reference>
<evidence type="ECO:0000313" key="1">
    <source>
        <dbReference type="EMBL" id="GAF88135.1"/>
    </source>
</evidence>
<sequence length="121" mass="13141">MKRFSVIATIALCGVLSVHAQSAEKILSAAGIQGGLVVVIGCDDQKLIVRLRANDSYLVHALDTDAKNVTKAREYIRSKGLYGKLSADTFDGKRLPYVDNLVNLVVSEHLGGTPMREVMRV</sequence>
<dbReference type="EMBL" id="BARS01017864">
    <property type="protein sequence ID" value="GAF88135.1"/>
    <property type="molecule type" value="Genomic_DNA"/>
</dbReference>
<gene>
    <name evidence="1" type="ORF">S01H1_29160</name>
</gene>
<comment type="caution">
    <text evidence="1">The sequence shown here is derived from an EMBL/GenBank/DDBJ whole genome shotgun (WGS) entry which is preliminary data.</text>
</comment>
<organism evidence="1">
    <name type="scientific">marine sediment metagenome</name>
    <dbReference type="NCBI Taxonomy" id="412755"/>
    <lineage>
        <taxon>unclassified sequences</taxon>
        <taxon>metagenomes</taxon>
        <taxon>ecological metagenomes</taxon>
    </lineage>
</organism>